<evidence type="ECO:0000313" key="1">
    <source>
        <dbReference type="EMBL" id="ABL65621.1"/>
    </source>
</evidence>
<name>A1BGU4_CHLPD</name>
<accession>A1BGU4</accession>
<reference evidence="1 2" key="1">
    <citation type="submission" date="2006-12" db="EMBL/GenBank/DDBJ databases">
        <title>Complete sequence of Chlorobium phaeobacteroides DSM 266.</title>
        <authorList>
            <consortium name="US DOE Joint Genome Institute"/>
            <person name="Copeland A."/>
            <person name="Lucas S."/>
            <person name="Lapidus A."/>
            <person name="Barry K."/>
            <person name="Detter J.C."/>
            <person name="Glavina del Rio T."/>
            <person name="Hammon N."/>
            <person name="Israni S."/>
            <person name="Pitluck S."/>
            <person name="Goltsman E."/>
            <person name="Schmutz J."/>
            <person name="Larimer F."/>
            <person name="Land M."/>
            <person name="Hauser L."/>
            <person name="Mikhailova N."/>
            <person name="Li T."/>
            <person name="Overmann J."/>
            <person name="Bryant D.A."/>
            <person name="Richardson P."/>
        </authorList>
    </citation>
    <scope>NUCLEOTIDE SEQUENCE [LARGE SCALE GENOMIC DNA]</scope>
    <source>
        <strain evidence="1 2">DSM 266</strain>
    </source>
</reference>
<evidence type="ECO:0000313" key="2">
    <source>
        <dbReference type="Proteomes" id="UP000008701"/>
    </source>
</evidence>
<protein>
    <recommendedName>
        <fullName evidence="3">Phage portal protein</fullName>
    </recommendedName>
</protein>
<proteinExistence type="predicted"/>
<organism evidence="1 2">
    <name type="scientific">Chlorobium phaeobacteroides (strain DSM 266 / SMG 266 / 2430)</name>
    <dbReference type="NCBI Taxonomy" id="290317"/>
    <lineage>
        <taxon>Bacteria</taxon>
        <taxon>Pseudomonadati</taxon>
        <taxon>Chlorobiota</taxon>
        <taxon>Chlorobiia</taxon>
        <taxon>Chlorobiales</taxon>
        <taxon>Chlorobiaceae</taxon>
        <taxon>Chlorobium/Pelodictyon group</taxon>
        <taxon>Chlorobium</taxon>
    </lineage>
</organism>
<keyword evidence="2" id="KW-1185">Reference proteome</keyword>
<gene>
    <name evidence="1" type="ordered locus">Cpha266_1600</name>
</gene>
<dbReference type="KEGG" id="cph:Cpha266_1600"/>
<dbReference type="Proteomes" id="UP000008701">
    <property type="component" value="Chromosome"/>
</dbReference>
<dbReference type="EMBL" id="CP000492">
    <property type="protein sequence ID" value="ABL65621.1"/>
    <property type="molecule type" value="Genomic_DNA"/>
</dbReference>
<dbReference type="STRING" id="290317.Cpha266_1600"/>
<evidence type="ECO:0008006" key="3">
    <source>
        <dbReference type="Google" id="ProtNLM"/>
    </source>
</evidence>
<dbReference type="HOGENOM" id="CLU_595424_0_0_10"/>
<dbReference type="RefSeq" id="WP_011745431.1">
    <property type="nucleotide sequence ID" value="NC_008639.1"/>
</dbReference>
<sequence>MAGVVKGKRVELDEVHRLYRANSAEWEFFRQAYLGGREWEEASLLYKYLNESAPQLRERLRQTPLENHCKSVVHTYSGFMWRNPPKRSFGALEANKALLALDGNADKEGASLNEFMKSVALWASVFGCSWVVLDKPASRAVTKADELEGDIRPYLKLYFPVHVLNWKFEETGSGSFELVYLKVRERIDDGSADGWVYRIWSRERVEVWRVEGKGEPVLVRDEVNAVGMVPAVVHYNTKPLERGVAVSDLQDVARMQRSLYNDLSELGQMIRGSNHKTLVKNRGDDASTGAGGVIIMHEDTLPEKRPYLLQADAEALIGLLDAMEKKVEMINRMAHLTPVRSFRKVIVSAVAIETEFQILNTLLAEKAAQLEVTENQLFRIFCRWEGVDYATAEVVVTYPKRFELRDRKADLEFLDKALSVAERIGSATLRRELERQVARVVLERDDVLEVVEAELAGGG</sequence>
<dbReference type="OrthoDB" id="12577at2"/>
<dbReference type="AlphaFoldDB" id="A1BGU4"/>